<evidence type="ECO:0000256" key="1">
    <source>
        <dbReference type="ARBA" id="ARBA00007557"/>
    </source>
</evidence>
<dbReference type="Gene3D" id="3.40.50.620">
    <property type="entry name" value="HUPs"/>
    <property type="match status" value="1"/>
</dbReference>
<dbReference type="InterPro" id="IPR014729">
    <property type="entry name" value="Rossmann-like_a/b/a_fold"/>
</dbReference>
<dbReference type="EMBL" id="VLLN01000011">
    <property type="protein sequence ID" value="TWJ19116.1"/>
    <property type="molecule type" value="Genomic_DNA"/>
</dbReference>
<dbReference type="RefSeq" id="WP_145022224.1">
    <property type="nucleotide sequence ID" value="NZ_VLLN01000011.1"/>
</dbReference>
<feature type="domain" description="Electron transfer flavoprotein alpha/beta-subunit N-terminal" evidence="4">
    <location>
        <begin position="28"/>
        <end position="217"/>
    </location>
</feature>
<sequence>MPFNNLNILVLIRETCDPRPPASVTSRGAGISDRGLRRVPNPADLVALEEALQLRDSLGATVTVLTIGPERLDDTLRLALSMGADRAIRFWDHGLEGGDAVTDARILARIIGTLSPTLVFTGNRLSDRGDDPAPALAAAVSGSPCISAAVSLTLRQNGVEALRKSDRGARQTVAAPVPCTVLFDEGRAPRYPSIKEVVKSLLAPIEEWELPDLGLPFWEVGATGAYLNVAEFGTPRPDPVRVVTPDANLPAFERIISLLSGGIKAREGKVRNLSAADTAAELWRILGEEVIAPEGRSAA</sequence>
<dbReference type="PANTHER" id="PTHR21294">
    <property type="entry name" value="ELECTRON TRANSFER FLAVOPROTEIN BETA-SUBUNIT"/>
    <property type="match status" value="1"/>
</dbReference>
<evidence type="ECO:0000256" key="3">
    <source>
        <dbReference type="ARBA" id="ARBA00022982"/>
    </source>
</evidence>
<keyword evidence="3" id="KW-0249">Electron transport</keyword>
<comment type="caution">
    <text evidence="5">The sequence shown here is derived from an EMBL/GenBank/DDBJ whole genome shotgun (WGS) entry which is preliminary data.</text>
</comment>
<evidence type="ECO:0000259" key="4">
    <source>
        <dbReference type="SMART" id="SM00893"/>
    </source>
</evidence>
<dbReference type="InterPro" id="IPR014730">
    <property type="entry name" value="ETF_a/b_N"/>
</dbReference>
<dbReference type="PANTHER" id="PTHR21294:SF8">
    <property type="entry name" value="ELECTRON TRANSFER FLAVOPROTEIN SUBUNIT BETA"/>
    <property type="match status" value="1"/>
</dbReference>
<organism evidence="5 6">
    <name type="scientific">Geobacter argillaceus</name>
    <dbReference type="NCBI Taxonomy" id="345631"/>
    <lineage>
        <taxon>Bacteria</taxon>
        <taxon>Pseudomonadati</taxon>
        <taxon>Thermodesulfobacteriota</taxon>
        <taxon>Desulfuromonadia</taxon>
        <taxon>Geobacterales</taxon>
        <taxon>Geobacteraceae</taxon>
        <taxon>Geobacter</taxon>
    </lineage>
</organism>
<dbReference type="OrthoDB" id="5394357at2"/>
<dbReference type="SUPFAM" id="SSF52402">
    <property type="entry name" value="Adenine nucleotide alpha hydrolases-like"/>
    <property type="match status" value="1"/>
</dbReference>
<keyword evidence="2" id="KW-0813">Transport</keyword>
<reference evidence="5 6" key="1">
    <citation type="submission" date="2019-07" db="EMBL/GenBank/DDBJ databases">
        <title>Genomic Encyclopedia of Archaeal and Bacterial Type Strains, Phase II (KMG-II): from individual species to whole genera.</title>
        <authorList>
            <person name="Goeker M."/>
        </authorList>
    </citation>
    <scope>NUCLEOTIDE SEQUENCE [LARGE SCALE GENOMIC DNA]</scope>
    <source>
        <strain evidence="5 6">ATCC BAA-1139</strain>
    </source>
</reference>
<evidence type="ECO:0000313" key="6">
    <source>
        <dbReference type="Proteomes" id="UP000319449"/>
    </source>
</evidence>
<name>A0A562VMC6_9BACT</name>
<dbReference type="InterPro" id="IPR012255">
    <property type="entry name" value="ETF_b"/>
</dbReference>
<dbReference type="Pfam" id="PF01012">
    <property type="entry name" value="ETF"/>
    <property type="match status" value="1"/>
</dbReference>
<evidence type="ECO:0000256" key="2">
    <source>
        <dbReference type="ARBA" id="ARBA00022448"/>
    </source>
</evidence>
<proteinExistence type="inferred from homology"/>
<comment type="similarity">
    <text evidence="1">Belongs to the ETF beta-subunit/FixA family.</text>
</comment>
<dbReference type="AlphaFoldDB" id="A0A562VMC6"/>
<protein>
    <submittedName>
        <fullName evidence="5">Electron transfer flavoprotein beta subunit</fullName>
    </submittedName>
</protein>
<evidence type="ECO:0000313" key="5">
    <source>
        <dbReference type="EMBL" id="TWJ19116.1"/>
    </source>
</evidence>
<dbReference type="SMART" id="SM00893">
    <property type="entry name" value="ETF"/>
    <property type="match status" value="1"/>
</dbReference>
<keyword evidence="6" id="KW-1185">Reference proteome</keyword>
<dbReference type="Proteomes" id="UP000319449">
    <property type="component" value="Unassembled WGS sequence"/>
</dbReference>
<gene>
    <name evidence="5" type="ORF">JN12_02063</name>
</gene>
<accession>A0A562VMC6</accession>
<dbReference type="GO" id="GO:0009055">
    <property type="term" value="F:electron transfer activity"/>
    <property type="evidence" value="ECO:0007669"/>
    <property type="project" value="InterPro"/>
</dbReference>